<evidence type="ECO:0000259" key="8">
    <source>
        <dbReference type="Pfam" id="PF14322"/>
    </source>
</evidence>
<accession>A0A926JV86</accession>
<protein>
    <submittedName>
        <fullName evidence="9">RagB/SusD family nutrient uptake outer membrane protein</fullName>
    </submittedName>
</protein>
<keyword evidence="3 6" id="KW-0732">Signal</keyword>
<sequence length="548" mass="62450">MKRSIKNIIVVTLLAVTTACSDFLEIDNPSAVTDDLYNTKDGQEKLLADIYAKYRNVFNTGELQYYGTDLYLAITESPDERMFNGYDASFNSTAGVVGPYWRNLYKIVQETNILLTRTTPETEGMTEETFNSITGQGRFLRALAYYYLVETFGPVPLYTEEQSEIITTTNRALESDIYTFLIAELEATVQLLTWDVSQPGIAQKGAALQLLGKVYLTRAYKPYAQPGDFSMAAATLDKIIDGADSPYALLDNYADVYDENNQNNSEVIWAIQYGLDRNFSGSGNPQQAQFGFNIVALEPDLFDKVQKDYSAMSRFYWVNPKVHELFDNPLADIRYDATFQREFYVNHPDSDHLGELGIYFPRWNDSSGNDMGALQYYPFEEEDEYVWYPQSTALPVLNTGSDRMPIIKKFKDTRIEWGGPGSREDVIFRLSGTYLLSAEAYLGAGNTATAIERINTLRKRAASTPSFIDQMEVSSIDLDFILDERARELLGEHDRWFHLKRTGKLIERARSYNIFVQKYDNISHMHLVRPIPQDEINKVNGLTQNEGY</sequence>
<feature type="domain" description="RagB/SusD" evidence="7">
    <location>
        <begin position="266"/>
        <end position="548"/>
    </location>
</feature>
<keyword evidence="10" id="KW-1185">Reference proteome</keyword>
<feature type="domain" description="SusD-like N-terminal" evidence="8">
    <location>
        <begin position="22"/>
        <end position="216"/>
    </location>
</feature>
<evidence type="ECO:0000256" key="6">
    <source>
        <dbReference type="SAM" id="SignalP"/>
    </source>
</evidence>
<evidence type="ECO:0000256" key="3">
    <source>
        <dbReference type="ARBA" id="ARBA00022729"/>
    </source>
</evidence>
<dbReference type="Proteomes" id="UP000653730">
    <property type="component" value="Unassembled WGS sequence"/>
</dbReference>
<keyword evidence="5" id="KW-0998">Cell outer membrane</keyword>
<dbReference type="AlphaFoldDB" id="A0A926JV86"/>
<dbReference type="Pfam" id="PF14322">
    <property type="entry name" value="SusD-like_3"/>
    <property type="match status" value="1"/>
</dbReference>
<dbReference type="Pfam" id="PF07980">
    <property type="entry name" value="SusD_RagB"/>
    <property type="match status" value="1"/>
</dbReference>
<evidence type="ECO:0000259" key="7">
    <source>
        <dbReference type="Pfam" id="PF07980"/>
    </source>
</evidence>
<reference evidence="9 10" key="1">
    <citation type="submission" date="2020-09" db="EMBL/GenBank/DDBJ databases">
        <title>Sinomicrobium weinanense sp. nov., a halophilic bacteria isolated from saline-alkali soil.</title>
        <authorList>
            <person name="Wu P."/>
            <person name="Ren H."/>
            <person name="Mei Y."/>
            <person name="Liang Y."/>
            <person name="Chen Z."/>
        </authorList>
    </citation>
    <scope>NUCLEOTIDE SEQUENCE [LARGE SCALE GENOMIC DNA]</scope>
    <source>
        <strain evidence="9 10">FJxs</strain>
    </source>
</reference>
<organism evidence="9 10">
    <name type="scientific">Sinomicrobium weinanense</name>
    <dbReference type="NCBI Taxonomy" id="2842200"/>
    <lineage>
        <taxon>Bacteria</taxon>
        <taxon>Pseudomonadati</taxon>
        <taxon>Bacteroidota</taxon>
        <taxon>Flavobacteriia</taxon>
        <taxon>Flavobacteriales</taxon>
        <taxon>Flavobacteriaceae</taxon>
        <taxon>Sinomicrobium</taxon>
    </lineage>
</organism>
<dbReference type="PROSITE" id="PS51257">
    <property type="entry name" value="PROKAR_LIPOPROTEIN"/>
    <property type="match status" value="1"/>
</dbReference>
<dbReference type="InterPro" id="IPR033985">
    <property type="entry name" value="SusD-like_N"/>
</dbReference>
<dbReference type="Gene3D" id="1.25.40.390">
    <property type="match status" value="1"/>
</dbReference>
<dbReference type="RefSeq" id="WP_187967115.1">
    <property type="nucleotide sequence ID" value="NZ_JACVDC010000083.1"/>
</dbReference>
<proteinExistence type="inferred from homology"/>
<dbReference type="GO" id="GO:0009279">
    <property type="term" value="C:cell outer membrane"/>
    <property type="evidence" value="ECO:0007669"/>
    <property type="project" value="UniProtKB-SubCell"/>
</dbReference>
<keyword evidence="4" id="KW-0472">Membrane</keyword>
<evidence type="ECO:0000256" key="1">
    <source>
        <dbReference type="ARBA" id="ARBA00004442"/>
    </source>
</evidence>
<comment type="subcellular location">
    <subcellularLocation>
        <location evidence="1">Cell outer membrane</location>
    </subcellularLocation>
</comment>
<feature type="chain" id="PRO_5037618153" evidence="6">
    <location>
        <begin position="22"/>
        <end position="548"/>
    </location>
</feature>
<evidence type="ECO:0000256" key="2">
    <source>
        <dbReference type="ARBA" id="ARBA00006275"/>
    </source>
</evidence>
<comment type="caution">
    <text evidence="9">The sequence shown here is derived from an EMBL/GenBank/DDBJ whole genome shotgun (WGS) entry which is preliminary data.</text>
</comment>
<dbReference type="InterPro" id="IPR012944">
    <property type="entry name" value="SusD_RagB_dom"/>
</dbReference>
<dbReference type="InterPro" id="IPR011990">
    <property type="entry name" value="TPR-like_helical_dom_sf"/>
</dbReference>
<evidence type="ECO:0000256" key="4">
    <source>
        <dbReference type="ARBA" id="ARBA00023136"/>
    </source>
</evidence>
<feature type="signal peptide" evidence="6">
    <location>
        <begin position="1"/>
        <end position="21"/>
    </location>
</feature>
<dbReference type="SUPFAM" id="SSF48452">
    <property type="entry name" value="TPR-like"/>
    <property type="match status" value="1"/>
</dbReference>
<dbReference type="EMBL" id="JACVDC010000083">
    <property type="protein sequence ID" value="MBC9797989.1"/>
    <property type="molecule type" value="Genomic_DNA"/>
</dbReference>
<evidence type="ECO:0000313" key="9">
    <source>
        <dbReference type="EMBL" id="MBC9797989.1"/>
    </source>
</evidence>
<evidence type="ECO:0000256" key="5">
    <source>
        <dbReference type="ARBA" id="ARBA00023237"/>
    </source>
</evidence>
<evidence type="ECO:0000313" key="10">
    <source>
        <dbReference type="Proteomes" id="UP000653730"/>
    </source>
</evidence>
<comment type="similarity">
    <text evidence="2">Belongs to the SusD family.</text>
</comment>
<name>A0A926JV86_9FLAO</name>
<gene>
    <name evidence="9" type="ORF">IBL28_18600</name>
</gene>